<keyword evidence="4" id="KW-1185">Reference proteome</keyword>
<gene>
    <name evidence="3" type="ORF">AK812_SmicGene4101</name>
</gene>
<accession>A0A1Q9EX58</accession>
<reference evidence="3 4" key="1">
    <citation type="submission" date="2016-02" db="EMBL/GenBank/DDBJ databases">
        <title>Genome analysis of coral dinoflagellate symbionts highlights evolutionary adaptations to a symbiotic lifestyle.</title>
        <authorList>
            <person name="Aranda M."/>
            <person name="Li Y."/>
            <person name="Liew Y.J."/>
            <person name="Baumgarten S."/>
            <person name="Simakov O."/>
            <person name="Wilson M."/>
            <person name="Piel J."/>
            <person name="Ashoor H."/>
            <person name="Bougouffa S."/>
            <person name="Bajic V.B."/>
            <person name="Ryu T."/>
            <person name="Ravasi T."/>
            <person name="Bayer T."/>
            <person name="Micklem G."/>
            <person name="Kim H."/>
            <person name="Bhak J."/>
            <person name="Lajeunesse T.C."/>
            <person name="Voolstra C.R."/>
        </authorList>
    </citation>
    <scope>NUCLEOTIDE SEQUENCE [LARGE SCALE GENOMIC DNA]</scope>
    <source>
        <strain evidence="3 4">CCMP2467</strain>
    </source>
</reference>
<feature type="compositionally biased region" description="Basic residues" evidence="1">
    <location>
        <begin position="71"/>
        <end position="91"/>
    </location>
</feature>
<protein>
    <submittedName>
        <fullName evidence="3">Uncharacterized protein</fullName>
    </submittedName>
</protein>
<feature type="compositionally biased region" description="Acidic residues" evidence="1">
    <location>
        <begin position="52"/>
        <end position="65"/>
    </location>
</feature>
<feature type="transmembrane region" description="Helical" evidence="2">
    <location>
        <begin position="182"/>
        <end position="205"/>
    </location>
</feature>
<feature type="compositionally biased region" description="Basic and acidic residues" evidence="1">
    <location>
        <begin position="1"/>
        <end position="13"/>
    </location>
</feature>
<name>A0A1Q9EX58_SYMMI</name>
<evidence type="ECO:0000256" key="2">
    <source>
        <dbReference type="SAM" id="Phobius"/>
    </source>
</evidence>
<comment type="caution">
    <text evidence="3">The sequence shown here is derived from an EMBL/GenBank/DDBJ whole genome shotgun (WGS) entry which is preliminary data.</text>
</comment>
<feature type="transmembrane region" description="Helical" evidence="2">
    <location>
        <begin position="217"/>
        <end position="235"/>
    </location>
</feature>
<dbReference type="EMBL" id="LSRX01000050">
    <property type="protein sequence ID" value="OLQ12026.1"/>
    <property type="molecule type" value="Genomic_DNA"/>
</dbReference>
<keyword evidence="2" id="KW-1133">Transmembrane helix</keyword>
<proteinExistence type="predicted"/>
<keyword evidence="2" id="KW-0812">Transmembrane</keyword>
<keyword evidence="2" id="KW-0472">Membrane</keyword>
<evidence type="ECO:0000313" key="4">
    <source>
        <dbReference type="Proteomes" id="UP000186817"/>
    </source>
</evidence>
<sequence>MNQMKEQLEERKPRLGLRRQPNFGGILRVMTEFLQKRVDEEKAAAALKAQEEGTEDQEPEAEAQEAEQSKTKAKGKAKAKAKGKAKAKPKASKSMDPQKERKNVSTAGSSKKNAPPKEVALAHPSSKVFNHLFSAMLSSPAAVSSSLMTNTCPCFVRRGARLGPSTNPTIEGGDAEVAVLRYLLIILLVAVIALADCLALAAVLVRHAILALGTLPLEGFVPVIAAKTTVLVIIVG</sequence>
<organism evidence="3 4">
    <name type="scientific">Symbiodinium microadriaticum</name>
    <name type="common">Dinoflagellate</name>
    <name type="synonym">Zooxanthella microadriatica</name>
    <dbReference type="NCBI Taxonomy" id="2951"/>
    <lineage>
        <taxon>Eukaryota</taxon>
        <taxon>Sar</taxon>
        <taxon>Alveolata</taxon>
        <taxon>Dinophyceae</taxon>
        <taxon>Suessiales</taxon>
        <taxon>Symbiodiniaceae</taxon>
        <taxon>Symbiodinium</taxon>
    </lineage>
</organism>
<dbReference type="Proteomes" id="UP000186817">
    <property type="component" value="Unassembled WGS sequence"/>
</dbReference>
<dbReference type="AlphaFoldDB" id="A0A1Q9EX58"/>
<evidence type="ECO:0000256" key="1">
    <source>
        <dbReference type="SAM" id="MobiDB-lite"/>
    </source>
</evidence>
<feature type="region of interest" description="Disordered" evidence="1">
    <location>
        <begin position="43"/>
        <end position="120"/>
    </location>
</feature>
<feature type="region of interest" description="Disordered" evidence="1">
    <location>
        <begin position="1"/>
        <end position="24"/>
    </location>
</feature>
<evidence type="ECO:0000313" key="3">
    <source>
        <dbReference type="EMBL" id="OLQ12026.1"/>
    </source>
</evidence>